<name>A0A136A6Y1_9ALTE</name>
<dbReference type="EMBL" id="LSNE01000001">
    <property type="protein sequence ID" value="KXI30964.1"/>
    <property type="molecule type" value="Genomic_DNA"/>
</dbReference>
<dbReference type="PANTHER" id="PTHR43798">
    <property type="entry name" value="MONOACYLGLYCEROL LIPASE"/>
    <property type="match status" value="1"/>
</dbReference>
<dbReference type="InterPro" id="IPR000073">
    <property type="entry name" value="AB_hydrolase_1"/>
</dbReference>
<keyword evidence="3" id="KW-1185">Reference proteome</keyword>
<gene>
    <name evidence="2" type="ORF">AX660_00425</name>
</gene>
<dbReference type="OrthoDB" id="6117067at2"/>
<organism evidence="2 3">
    <name type="scientific">Paraglaciecola hydrolytica</name>
    <dbReference type="NCBI Taxonomy" id="1799789"/>
    <lineage>
        <taxon>Bacteria</taxon>
        <taxon>Pseudomonadati</taxon>
        <taxon>Pseudomonadota</taxon>
        <taxon>Gammaproteobacteria</taxon>
        <taxon>Alteromonadales</taxon>
        <taxon>Alteromonadaceae</taxon>
        <taxon>Paraglaciecola</taxon>
    </lineage>
</organism>
<dbReference type="GO" id="GO:0046464">
    <property type="term" value="P:acylglycerol catabolic process"/>
    <property type="evidence" value="ECO:0007669"/>
    <property type="project" value="TreeGrafter"/>
</dbReference>
<accession>A0A136A6Y1</accession>
<dbReference type="GO" id="GO:0047372">
    <property type="term" value="F:monoacylglycerol lipase activity"/>
    <property type="evidence" value="ECO:0007669"/>
    <property type="project" value="TreeGrafter"/>
</dbReference>
<dbReference type="InterPro" id="IPR029058">
    <property type="entry name" value="AB_hydrolase_fold"/>
</dbReference>
<proteinExistence type="predicted"/>
<evidence type="ECO:0000313" key="3">
    <source>
        <dbReference type="Proteomes" id="UP000070299"/>
    </source>
</evidence>
<dbReference type="PANTHER" id="PTHR43798:SF5">
    <property type="entry name" value="MONOACYLGLYCEROL LIPASE ABHD6"/>
    <property type="match status" value="1"/>
</dbReference>
<dbReference type="GO" id="GO:0016020">
    <property type="term" value="C:membrane"/>
    <property type="evidence" value="ECO:0007669"/>
    <property type="project" value="TreeGrafter"/>
</dbReference>
<dbReference type="RefSeq" id="WP_068370862.1">
    <property type="nucleotide sequence ID" value="NZ_LSNE01000001.1"/>
</dbReference>
<dbReference type="STRING" id="1799789.AX660_00425"/>
<dbReference type="Pfam" id="PF12697">
    <property type="entry name" value="Abhydrolase_6"/>
    <property type="match status" value="1"/>
</dbReference>
<evidence type="ECO:0000259" key="1">
    <source>
        <dbReference type="Pfam" id="PF12697"/>
    </source>
</evidence>
<reference evidence="3" key="1">
    <citation type="submission" date="2016-02" db="EMBL/GenBank/DDBJ databases">
        <authorList>
            <person name="Schultz-Johansen M."/>
            <person name="Glaring M.A."/>
            <person name="Bech P.K."/>
            <person name="Stougaard P."/>
        </authorList>
    </citation>
    <scope>NUCLEOTIDE SEQUENCE [LARGE SCALE GENOMIC DNA]</scope>
    <source>
        <strain evidence="3">S66</strain>
    </source>
</reference>
<dbReference type="SUPFAM" id="SSF53474">
    <property type="entry name" value="alpha/beta-Hydrolases"/>
    <property type="match status" value="1"/>
</dbReference>
<feature type="domain" description="AB hydrolase-1" evidence="1">
    <location>
        <begin position="15"/>
        <end position="247"/>
    </location>
</feature>
<dbReference type="Proteomes" id="UP000070299">
    <property type="component" value="Unassembled WGS sequence"/>
</dbReference>
<evidence type="ECO:0000313" key="2">
    <source>
        <dbReference type="EMBL" id="KXI30964.1"/>
    </source>
</evidence>
<dbReference type="InterPro" id="IPR050266">
    <property type="entry name" value="AB_hydrolase_sf"/>
</dbReference>
<sequence>MKSPVIDDQHTLAPILALHGTASSGAQWQALAQSNADKRKVYCPNLPGYGQTPITVGVGLNQRIAPLIELVHSIAEPMHLVAHSFGGAMALRLAENLPDKFISVSIYEPTVITVLANSGQDADIEHIEAVKLLAKRVSHSSPLDAMAHFISFWMGPQQWRNMETKTQQHLAGFAKVASQDFNDALFELENPNTSVPYAGPLNLFYGSHTVSIAKRICQLLAKQYPDCQLRSLSGLGHMGPMQQPAMVNHEFMQHIDNTEEVAFCKVL</sequence>
<protein>
    <recommendedName>
        <fullName evidence="1">AB hydrolase-1 domain-containing protein</fullName>
    </recommendedName>
</protein>
<dbReference type="Gene3D" id="3.40.50.1820">
    <property type="entry name" value="alpha/beta hydrolase"/>
    <property type="match status" value="1"/>
</dbReference>
<comment type="caution">
    <text evidence="2">The sequence shown here is derived from an EMBL/GenBank/DDBJ whole genome shotgun (WGS) entry which is preliminary data.</text>
</comment>
<dbReference type="AlphaFoldDB" id="A0A136A6Y1"/>